<keyword evidence="3" id="KW-1185">Reference proteome</keyword>
<reference evidence="1" key="2">
    <citation type="submission" date="2019-11" db="EMBL/GenBank/DDBJ databases">
        <title>Improved Assembly of Tolypothrix boutellei genome.</title>
        <authorList>
            <person name="Sarangi A.N."/>
            <person name="Mukherjee M."/>
            <person name="Ghosh S."/>
            <person name="Singh D."/>
            <person name="Das A."/>
            <person name="Kant S."/>
            <person name="Prusty A."/>
            <person name="Tripathy S."/>
        </authorList>
    </citation>
    <scope>NUCLEOTIDE SEQUENCE</scope>
    <source>
        <strain evidence="1">VB521301</strain>
    </source>
</reference>
<dbReference type="EMBL" id="JHEG02000058">
    <property type="protein sequence ID" value="KIE09375.1"/>
    <property type="molecule type" value="Genomic_DNA"/>
</dbReference>
<reference evidence="2" key="1">
    <citation type="journal article" date="2015" name="Genome Announc.">
        <title>Draft Genome Sequence of Tolypothrix boutellei Strain VB521301.</title>
        <authorList>
            <person name="Chandrababunaidu M.M."/>
            <person name="Singh D."/>
            <person name="Sen D."/>
            <person name="Bhan S."/>
            <person name="Das S."/>
            <person name="Gupta A."/>
            <person name="Adhikary S.P."/>
            <person name="Tripathy S."/>
        </authorList>
    </citation>
    <scope>NUCLEOTIDE SEQUENCE</scope>
    <source>
        <strain evidence="2">VB521301</strain>
    </source>
</reference>
<evidence type="ECO:0000313" key="2">
    <source>
        <dbReference type="EMBL" id="KIE09375.1"/>
    </source>
</evidence>
<name>A0A0C1RAN3_9CYAN</name>
<organism evidence="2">
    <name type="scientific">Tolypothrix bouteillei VB521301</name>
    <dbReference type="NCBI Taxonomy" id="1479485"/>
    <lineage>
        <taxon>Bacteria</taxon>
        <taxon>Bacillati</taxon>
        <taxon>Cyanobacteriota</taxon>
        <taxon>Cyanophyceae</taxon>
        <taxon>Nostocales</taxon>
        <taxon>Tolypothrichaceae</taxon>
        <taxon>Tolypothrix</taxon>
    </lineage>
</organism>
<sequence length="172" mass="19700">MRINLFPIAGKGITSGVHNLIKIIQKYQEQFYVLLWLQNRSDLGFDSGVASFIALFKEPNSICLFTGAVSDMVTMPSPPKYTDEGSSGYDVIVKFIHSLEWVKKRTLRIDPEDVLDGATIRTQDLWEELCTQSEDYRTVTQRMTAYEELILEISTNKSGMLFLEETFLNEEE</sequence>
<dbReference type="Proteomes" id="UP000029738">
    <property type="component" value="Unassembled WGS sequence"/>
</dbReference>
<protein>
    <submittedName>
        <fullName evidence="2">Uncharacterized protein</fullName>
    </submittedName>
</protein>
<dbReference type="AlphaFoldDB" id="A0A0C1RAN3"/>
<proteinExistence type="predicted"/>
<gene>
    <name evidence="2" type="ORF">DA73_0234060</name>
    <name evidence="1" type="ORF">DA73_0400004840</name>
</gene>
<dbReference type="OrthoDB" id="511618at2"/>
<accession>A0A0C1RAN3</accession>
<evidence type="ECO:0000313" key="3">
    <source>
        <dbReference type="Proteomes" id="UP000029738"/>
    </source>
</evidence>
<dbReference type="RefSeq" id="WP_038081400.1">
    <property type="nucleotide sequence ID" value="NZ_JHEG04000001.1"/>
</dbReference>
<evidence type="ECO:0000313" key="1">
    <source>
        <dbReference type="EMBL" id="KAF3884853.1"/>
    </source>
</evidence>
<dbReference type="STRING" id="1479485.DA73_0234060"/>
<comment type="caution">
    <text evidence="2">The sequence shown here is derived from an EMBL/GenBank/DDBJ whole genome shotgun (WGS) entry which is preliminary data.</text>
</comment>
<dbReference type="EMBL" id="JHEG04000001">
    <property type="protein sequence ID" value="KAF3884853.1"/>
    <property type="molecule type" value="Genomic_DNA"/>
</dbReference>